<proteinExistence type="predicted"/>
<reference evidence="1" key="1">
    <citation type="submission" date="2023-07" db="EMBL/GenBank/DDBJ databases">
        <title>Chromosome-level genome assembly of Artemia franciscana.</title>
        <authorList>
            <person name="Jo E."/>
        </authorList>
    </citation>
    <scope>NUCLEOTIDE SEQUENCE</scope>
    <source>
        <tissue evidence="1">Whole body</tissue>
    </source>
</reference>
<dbReference type="Proteomes" id="UP001187531">
    <property type="component" value="Unassembled WGS sequence"/>
</dbReference>
<dbReference type="EMBL" id="JAVRJZ010000007">
    <property type="protein sequence ID" value="KAK2720877.1"/>
    <property type="molecule type" value="Genomic_DNA"/>
</dbReference>
<evidence type="ECO:0000313" key="2">
    <source>
        <dbReference type="Proteomes" id="UP001187531"/>
    </source>
</evidence>
<sequence length="87" mass="9965">MINSGDADKPIQISWEKCDLGVIIDKKLKFHCQVLIAKSHVKGDFESLEKVQCRAVKLPFVKHHIPYEQQLEKLGEIRVMSLEGGYE</sequence>
<gene>
    <name evidence="1" type="ORF">QYM36_004681</name>
</gene>
<keyword evidence="2" id="KW-1185">Reference proteome</keyword>
<name>A0AA88IFG3_ARTSF</name>
<comment type="caution">
    <text evidence="1">The sequence shown here is derived from an EMBL/GenBank/DDBJ whole genome shotgun (WGS) entry which is preliminary data.</text>
</comment>
<organism evidence="1 2">
    <name type="scientific">Artemia franciscana</name>
    <name type="common">Brine shrimp</name>
    <name type="synonym">Artemia sanfranciscana</name>
    <dbReference type="NCBI Taxonomy" id="6661"/>
    <lineage>
        <taxon>Eukaryota</taxon>
        <taxon>Metazoa</taxon>
        <taxon>Ecdysozoa</taxon>
        <taxon>Arthropoda</taxon>
        <taxon>Crustacea</taxon>
        <taxon>Branchiopoda</taxon>
        <taxon>Anostraca</taxon>
        <taxon>Artemiidae</taxon>
        <taxon>Artemia</taxon>
    </lineage>
</organism>
<protein>
    <submittedName>
        <fullName evidence="1">Uncharacterized protein</fullName>
    </submittedName>
</protein>
<dbReference type="AlphaFoldDB" id="A0AA88IFG3"/>
<accession>A0AA88IFG3</accession>
<evidence type="ECO:0000313" key="1">
    <source>
        <dbReference type="EMBL" id="KAK2720877.1"/>
    </source>
</evidence>